<name>A0A9W6JZB7_9HYPH</name>
<dbReference type="RefSeq" id="WP_213360028.1">
    <property type="nucleotide sequence ID" value="NZ_BSFM01000017.1"/>
</dbReference>
<reference evidence="1" key="1">
    <citation type="journal article" date="2014" name="Int. J. Syst. Evol. Microbiol.">
        <title>Complete genome sequence of Corynebacterium casei LMG S-19264T (=DSM 44701T), isolated from a smear-ripened cheese.</title>
        <authorList>
            <consortium name="US DOE Joint Genome Institute (JGI-PGF)"/>
            <person name="Walter F."/>
            <person name="Albersmeier A."/>
            <person name="Kalinowski J."/>
            <person name="Ruckert C."/>
        </authorList>
    </citation>
    <scope>NUCLEOTIDE SEQUENCE</scope>
    <source>
        <strain evidence="1">VKM B-2789</strain>
    </source>
</reference>
<comment type="caution">
    <text evidence="1">The sequence shown here is derived from an EMBL/GenBank/DDBJ whole genome shotgun (WGS) entry which is preliminary data.</text>
</comment>
<evidence type="ECO:0000313" key="1">
    <source>
        <dbReference type="EMBL" id="GLK86032.1"/>
    </source>
</evidence>
<organism evidence="1 2">
    <name type="scientific">Ancylobacter defluvii</name>
    <dbReference type="NCBI Taxonomy" id="1282440"/>
    <lineage>
        <taxon>Bacteria</taxon>
        <taxon>Pseudomonadati</taxon>
        <taxon>Pseudomonadota</taxon>
        <taxon>Alphaproteobacteria</taxon>
        <taxon>Hyphomicrobiales</taxon>
        <taxon>Xanthobacteraceae</taxon>
        <taxon>Ancylobacter</taxon>
    </lineage>
</organism>
<evidence type="ECO:0008006" key="3">
    <source>
        <dbReference type="Google" id="ProtNLM"/>
    </source>
</evidence>
<gene>
    <name evidence="1" type="ORF">GCM10017653_41020</name>
</gene>
<dbReference type="AlphaFoldDB" id="A0A9W6JZB7"/>
<protein>
    <recommendedName>
        <fullName evidence="3">LTXXQ motif family protein</fullName>
    </recommendedName>
</protein>
<sequence length="189" mass="19914">MRRLFQLHAGRRIAAAVIAGGALLHPATGRAQPLDGGIAIEPYVCGPAPEIDIDDGALMPDPLVARLIAGALLSAQETALGIRPDQLTAWRDYTGALIAMIPSGERAARWKQRATREAAGAFDLAGDVAAAAIERAEAAKRLQAAIVALKTALTPEQLRAAQQIQARLVERLIGFLEWRHGAGADGHAL</sequence>
<proteinExistence type="predicted"/>
<evidence type="ECO:0000313" key="2">
    <source>
        <dbReference type="Proteomes" id="UP001143330"/>
    </source>
</evidence>
<keyword evidence="2" id="KW-1185">Reference proteome</keyword>
<reference evidence="1" key="2">
    <citation type="submission" date="2023-01" db="EMBL/GenBank/DDBJ databases">
        <authorList>
            <person name="Sun Q."/>
            <person name="Evtushenko L."/>
        </authorList>
    </citation>
    <scope>NUCLEOTIDE SEQUENCE</scope>
    <source>
        <strain evidence="1">VKM B-2789</strain>
    </source>
</reference>
<dbReference type="Proteomes" id="UP001143330">
    <property type="component" value="Unassembled WGS sequence"/>
</dbReference>
<accession>A0A9W6JZB7</accession>
<dbReference type="EMBL" id="BSFM01000017">
    <property type="protein sequence ID" value="GLK86032.1"/>
    <property type="molecule type" value="Genomic_DNA"/>
</dbReference>